<feature type="signal peptide" evidence="1">
    <location>
        <begin position="1"/>
        <end position="20"/>
    </location>
</feature>
<dbReference type="Proteomes" id="UP000635384">
    <property type="component" value="Unassembled WGS sequence"/>
</dbReference>
<dbReference type="InterPro" id="IPR002816">
    <property type="entry name" value="TraB/PrgY/GumN_fam"/>
</dbReference>
<accession>A0ABR8KQA6</accession>
<name>A0ABR8KQA6_9SPHN</name>
<dbReference type="RefSeq" id="WP_190788366.1">
    <property type="nucleotide sequence ID" value="NZ_JACXLC010000001.1"/>
</dbReference>
<evidence type="ECO:0000313" key="3">
    <source>
        <dbReference type="Proteomes" id="UP000635384"/>
    </source>
</evidence>
<dbReference type="Pfam" id="PF01963">
    <property type="entry name" value="TraB_PrgY_gumN"/>
    <property type="match status" value="1"/>
</dbReference>
<reference evidence="2 3" key="1">
    <citation type="submission" date="2020-09" db="EMBL/GenBank/DDBJ databases">
        <authorList>
            <person name="Yoon J.-W."/>
        </authorList>
    </citation>
    <scope>NUCLEOTIDE SEQUENCE [LARGE SCALE GENOMIC DNA]</scope>
    <source>
        <strain evidence="2 3">KMU-140</strain>
    </source>
</reference>
<keyword evidence="3" id="KW-1185">Reference proteome</keyword>
<gene>
    <name evidence="2" type="ORF">IB285_11865</name>
</gene>
<comment type="caution">
    <text evidence="2">The sequence shown here is derived from an EMBL/GenBank/DDBJ whole genome shotgun (WGS) entry which is preliminary data.</text>
</comment>
<sequence>MKTGIFTLAALAIWAVPATAQDTSAAPTTQNQIVVTAQRSGAPMWFIETETGTVILVGEIRAVPKSTPWQPDRLEEATAEADRAIIRARPKFSPGDVFRLIFRGGRFTRLPDKGVAADYLTIEQRARLAALEEEYDIDYDRRSFLMTSFDLLARRLDFDDDTTDDATDIVRKAADKADVPITRPERFRGEDLLDDLAEADPREHIPCLEAAMAATEAGQSIIEARGNDWRKFDVPAVMANPLEVALGRCWPWADAEVGEEIRAQWVGLIEEAAVEEGTSVAVVPLRVLAEEGGVLDELEGRGFAIGGPTWR</sequence>
<dbReference type="CDD" id="cd14788">
    <property type="entry name" value="GumN"/>
    <property type="match status" value="1"/>
</dbReference>
<proteinExistence type="predicted"/>
<dbReference type="EMBL" id="JACXLC010000001">
    <property type="protein sequence ID" value="MBD2842948.1"/>
    <property type="molecule type" value="Genomic_DNA"/>
</dbReference>
<organism evidence="2 3">
    <name type="scientific">Erythrobacter rubeus</name>
    <dbReference type="NCBI Taxonomy" id="2760803"/>
    <lineage>
        <taxon>Bacteria</taxon>
        <taxon>Pseudomonadati</taxon>
        <taxon>Pseudomonadota</taxon>
        <taxon>Alphaproteobacteria</taxon>
        <taxon>Sphingomonadales</taxon>
        <taxon>Erythrobacteraceae</taxon>
        <taxon>Erythrobacter/Porphyrobacter group</taxon>
        <taxon>Erythrobacter</taxon>
    </lineage>
</organism>
<protein>
    <submittedName>
        <fullName evidence="2">TraB/GumN family protein</fullName>
    </submittedName>
</protein>
<evidence type="ECO:0000313" key="2">
    <source>
        <dbReference type="EMBL" id="MBD2842948.1"/>
    </source>
</evidence>
<evidence type="ECO:0000256" key="1">
    <source>
        <dbReference type="SAM" id="SignalP"/>
    </source>
</evidence>
<feature type="chain" id="PRO_5046029539" evidence="1">
    <location>
        <begin position="21"/>
        <end position="311"/>
    </location>
</feature>
<keyword evidence="1" id="KW-0732">Signal</keyword>